<dbReference type="RefSeq" id="WP_240382158.1">
    <property type="nucleotide sequence ID" value="NZ_JAJUOL010001324.1"/>
</dbReference>
<gene>
    <name evidence="11" type="ORF">LZC39_17250</name>
</gene>
<dbReference type="Proteomes" id="UP001199644">
    <property type="component" value="Unassembled WGS sequence"/>
</dbReference>
<evidence type="ECO:0000256" key="7">
    <source>
        <dbReference type="ARBA" id="ARBA00023065"/>
    </source>
</evidence>
<dbReference type="PANTHER" id="PTHR11693">
    <property type="entry name" value="ATP SYNTHASE GAMMA CHAIN"/>
    <property type="match status" value="1"/>
</dbReference>
<dbReference type="Pfam" id="PF00231">
    <property type="entry name" value="ATP-synt"/>
    <property type="match status" value="1"/>
</dbReference>
<dbReference type="EMBL" id="JAJUOL010001324">
    <property type="protein sequence ID" value="MCH3853833.1"/>
    <property type="molecule type" value="Genomic_DNA"/>
</dbReference>
<dbReference type="GO" id="GO:0045259">
    <property type="term" value="C:proton-transporting ATP synthase complex"/>
    <property type="evidence" value="ECO:0007669"/>
    <property type="project" value="UniProtKB-KW"/>
</dbReference>
<keyword evidence="7" id="KW-0406">Ion transport</keyword>
<evidence type="ECO:0000313" key="11">
    <source>
        <dbReference type="EMBL" id="MCH3853833.1"/>
    </source>
</evidence>
<evidence type="ECO:0000313" key="12">
    <source>
        <dbReference type="Proteomes" id="UP001199644"/>
    </source>
</evidence>
<evidence type="ECO:0000256" key="5">
    <source>
        <dbReference type="ARBA" id="ARBA00022519"/>
    </source>
</evidence>
<dbReference type="SUPFAM" id="SSF52943">
    <property type="entry name" value="ATP synthase (F1-ATPase), gamma subunit"/>
    <property type="match status" value="1"/>
</dbReference>
<sequence>MSNLKEIKRKIKSVHNTQKTTNAMKLVSTAKLKKTEEAAKRSRVYAQKIDEILSEISFQVNKIVHNEEDSRFVLFHKKNQIKNVDLIFITADKGLCGGFNIKTLKAVSELLKEYEEKNINV</sequence>
<accession>A0AAW5EES9</accession>
<dbReference type="PANTHER" id="PTHR11693:SF22">
    <property type="entry name" value="ATP SYNTHASE SUBUNIT GAMMA, MITOCHONDRIAL"/>
    <property type="match status" value="1"/>
</dbReference>
<comment type="function">
    <text evidence="1">Produces ATP from ADP in the presence of a proton gradient across the membrane. The gamma chain is believed to be important in regulating ATPase activity and the flow of protons through the CF(0) complex.</text>
</comment>
<dbReference type="GO" id="GO:0046933">
    <property type="term" value="F:proton-transporting ATP synthase activity, rotational mechanism"/>
    <property type="evidence" value="ECO:0007669"/>
    <property type="project" value="InterPro"/>
</dbReference>
<protein>
    <submittedName>
        <fullName evidence="11">F0F1 ATP synthase subunit gamma</fullName>
    </submittedName>
</protein>
<keyword evidence="8" id="KW-0472">Membrane</keyword>
<keyword evidence="10" id="KW-0066">ATP synthesis</keyword>
<evidence type="ECO:0000256" key="6">
    <source>
        <dbReference type="ARBA" id="ARBA00022781"/>
    </source>
</evidence>
<dbReference type="InterPro" id="IPR035968">
    <property type="entry name" value="ATP_synth_F1_ATPase_gsu"/>
</dbReference>
<evidence type="ECO:0000256" key="8">
    <source>
        <dbReference type="ARBA" id="ARBA00023136"/>
    </source>
</evidence>
<keyword evidence="6" id="KW-0375">Hydrogen ion transport</keyword>
<keyword evidence="5" id="KW-0997">Cell inner membrane</keyword>
<dbReference type="Gene3D" id="1.10.287.80">
    <property type="entry name" value="ATP synthase, gamma subunit, helix hairpin domain"/>
    <property type="match status" value="1"/>
</dbReference>
<keyword evidence="5" id="KW-1003">Cell membrane</keyword>
<name>A0AAW5EES9_CAMJU</name>
<comment type="subcellular location">
    <subcellularLocation>
        <location evidence="2">Membrane</location>
        <topology evidence="2">Peripheral membrane protein</topology>
    </subcellularLocation>
</comment>
<reference evidence="11" key="1">
    <citation type="submission" date="2021-12" db="EMBL/GenBank/DDBJ databases">
        <title>Prevalence of phenicol resistance gene fexA in Campylobacter isolated from poultry supply chain.</title>
        <authorList>
            <person name="Tang B."/>
            <person name="Zheng X."/>
            <person name="Lin J."/>
            <person name="Lin R."/>
            <person name="Yang H."/>
            <person name="Shen Z."/>
            <person name="Xia F."/>
        </authorList>
    </citation>
    <scope>NUCLEOTIDE SEQUENCE</scope>
    <source>
        <strain evidence="11">CJHN2011004</strain>
    </source>
</reference>
<proteinExistence type="inferred from homology"/>
<keyword evidence="9" id="KW-0139">CF(1)</keyword>
<evidence type="ECO:0000256" key="1">
    <source>
        <dbReference type="ARBA" id="ARBA00003456"/>
    </source>
</evidence>
<evidence type="ECO:0000256" key="3">
    <source>
        <dbReference type="ARBA" id="ARBA00007681"/>
    </source>
</evidence>
<comment type="caution">
    <text evidence="11">The sequence shown here is derived from an EMBL/GenBank/DDBJ whole genome shotgun (WGS) entry which is preliminary data.</text>
</comment>
<dbReference type="AlphaFoldDB" id="A0AAW5EES9"/>
<feature type="non-terminal residue" evidence="11">
    <location>
        <position position="121"/>
    </location>
</feature>
<comment type="similarity">
    <text evidence="3">Belongs to the ATPase gamma chain family.</text>
</comment>
<evidence type="ECO:0000256" key="2">
    <source>
        <dbReference type="ARBA" id="ARBA00004170"/>
    </source>
</evidence>
<organism evidence="11 12">
    <name type="scientific">Campylobacter jejuni</name>
    <dbReference type="NCBI Taxonomy" id="197"/>
    <lineage>
        <taxon>Bacteria</taxon>
        <taxon>Pseudomonadati</taxon>
        <taxon>Campylobacterota</taxon>
        <taxon>Epsilonproteobacteria</taxon>
        <taxon>Campylobacterales</taxon>
        <taxon>Campylobacteraceae</taxon>
        <taxon>Campylobacter</taxon>
    </lineage>
</organism>
<evidence type="ECO:0000256" key="9">
    <source>
        <dbReference type="ARBA" id="ARBA00023196"/>
    </source>
</evidence>
<evidence type="ECO:0000256" key="4">
    <source>
        <dbReference type="ARBA" id="ARBA00022448"/>
    </source>
</evidence>
<dbReference type="InterPro" id="IPR000131">
    <property type="entry name" value="ATP_synth_F1_gsu"/>
</dbReference>
<evidence type="ECO:0000256" key="10">
    <source>
        <dbReference type="ARBA" id="ARBA00023310"/>
    </source>
</evidence>
<keyword evidence="4" id="KW-0813">Transport</keyword>